<keyword evidence="4" id="KW-1185">Reference proteome</keyword>
<dbReference type="SMART" id="SM00471">
    <property type="entry name" value="HDc"/>
    <property type="match status" value="1"/>
</dbReference>
<reference evidence="3 4" key="1">
    <citation type="submission" date="2019-08" db="EMBL/GenBank/DDBJ databases">
        <title>In-depth cultivation of the pig gut microbiome towards novel bacterial diversity and tailored functional studies.</title>
        <authorList>
            <person name="Wylensek D."/>
            <person name="Hitch T.C.A."/>
            <person name="Clavel T."/>
        </authorList>
    </citation>
    <scope>NUCLEOTIDE SEQUENCE [LARGE SCALE GENOMIC DNA]</scope>
    <source>
        <strain evidence="3 4">WCA-693-APC-MOT-I</strain>
    </source>
</reference>
<comment type="caution">
    <text evidence="3">The sequence shown here is derived from an EMBL/GenBank/DDBJ whole genome shotgun (WGS) entry which is preliminary data.</text>
</comment>
<feature type="domain" description="HD/PDEase" evidence="2">
    <location>
        <begin position="123"/>
        <end position="255"/>
    </location>
</feature>
<dbReference type="Pfam" id="PF01966">
    <property type="entry name" value="HD"/>
    <property type="match status" value="1"/>
</dbReference>
<dbReference type="RefSeq" id="WP_154516614.1">
    <property type="nucleotide sequence ID" value="NZ_VUMT01000002.1"/>
</dbReference>
<evidence type="ECO:0000313" key="3">
    <source>
        <dbReference type="EMBL" id="MSS62704.1"/>
    </source>
</evidence>
<dbReference type="Proteomes" id="UP000482209">
    <property type="component" value="Unassembled WGS sequence"/>
</dbReference>
<evidence type="ECO:0000313" key="4">
    <source>
        <dbReference type="Proteomes" id="UP000482209"/>
    </source>
</evidence>
<feature type="coiled-coil region" evidence="1">
    <location>
        <begin position="356"/>
        <end position="383"/>
    </location>
</feature>
<name>A0A6L5XVT4_9FIRM</name>
<evidence type="ECO:0000259" key="2">
    <source>
        <dbReference type="SMART" id="SM00471"/>
    </source>
</evidence>
<organism evidence="3 4">
    <name type="scientific">Velocimicrobium porci</name>
    <dbReference type="NCBI Taxonomy" id="2606634"/>
    <lineage>
        <taxon>Bacteria</taxon>
        <taxon>Bacillati</taxon>
        <taxon>Bacillota</taxon>
        <taxon>Clostridia</taxon>
        <taxon>Lachnospirales</taxon>
        <taxon>Lachnospiraceae</taxon>
        <taxon>Velocimicrobium</taxon>
    </lineage>
</organism>
<dbReference type="EMBL" id="VUMT01000002">
    <property type="protein sequence ID" value="MSS62704.1"/>
    <property type="molecule type" value="Genomic_DNA"/>
</dbReference>
<proteinExistence type="predicted"/>
<dbReference type="SUPFAM" id="SSF109604">
    <property type="entry name" value="HD-domain/PDEase-like"/>
    <property type="match status" value="1"/>
</dbReference>
<protein>
    <submittedName>
        <fullName evidence="3">HD domain-containing protein</fullName>
    </submittedName>
</protein>
<dbReference type="InterPro" id="IPR006674">
    <property type="entry name" value="HD_domain"/>
</dbReference>
<keyword evidence="1" id="KW-0175">Coiled coil</keyword>
<sequence length="409" mass="47113">MRFVKAEDLKAGMRLARPIYNKNGVLLYERDTKLTMQGIYSIRNFGLMGIYILEPAEPVPPMSQEDVEFERFQTMSIFTLRDALKAIATGKKAMSLGKLARDIVRNYGNLDHKINFMQNLRSPEDDVYKHSLNVAILTALMSNRLQFSSIEKEHVVTVALVHDIGKLLLAGENERGKESYVQDDKKLLKKSHILGCNLINADYNIESQVKSIIGQTIRKIDHMEGEKKINSQAADIIQVAYTYDILTSMKLNEEPKSEVEAIRYLQKKEDEFSPIAVRALIDSVNILSVGVCVELTNGHRGLVLNENKINILRPMVLSFRDNQIYDLQYDRVFKEMQIRDIMKTMDNRFVIDRELAAEYKKEVEEQKRKKEAAEKEKSDMVSRVLEDSDITKKVTEQVQKQKETLTTEW</sequence>
<dbReference type="CDD" id="cd00077">
    <property type="entry name" value="HDc"/>
    <property type="match status" value="1"/>
</dbReference>
<dbReference type="InterPro" id="IPR003607">
    <property type="entry name" value="HD/PDEase_dom"/>
</dbReference>
<accession>A0A6L5XVT4</accession>
<dbReference type="Gene3D" id="1.10.3210.10">
    <property type="entry name" value="Hypothetical protein af1432"/>
    <property type="match status" value="1"/>
</dbReference>
<dbReference type="AlphaFoldDB" id="A0A6L5XVT4"/>
<evidence type="ECO:0000256" key="1">
    <source>
        <dbReference type="SAM" id="Coils"/>
    </source>
</evidence>
<gene>
    <name evidence="3" type="ORF">FYJ58_02195</name>
</gene>